<dbReference type="PANTHER" id="PTHR30558:SF3">
    <property type="entry name" value="BIOPOLYMER TRANSPORT PROTEIN EXBD-RELATED"/>
    <property type="match status" value="1"/>
</dbReference>
<keyword evidence="4 7" id="KW-0812">Transmembrane</keyword>
<keyword evidence="7" id="KW-0813">Transport</keyword>
<reference evidence="9" key="1">
    <citation type="submission" date="2024-05" db="EMBL/GenBank/DDBJ databases">
        <title>Whole-Genome Sequence of CFS9, a Potential Fish Probiotic Isolated from the Body Surface of Silurus asotus.</title>
        <authorList>
            <person name="Kojima M."/>
            <person name="Tobioka K."/>
            <person name="Yokota K."/>
            <person name="Nakatani H."/>
            <person name="Hori K."/>
            <person name="Tamaru Y."/>
            <person name="Okazaki F."/>
        </authorList>
    </citation>
    <scope>NUCLEOTIDE SEQUENCE</scope>
    <source>
        <strain evidence="9">CFS9</strain>
    </source>
</reference>
<dbReference type="InterPro" id="IPR003400">
    <property type="entry name" value="ExbD"/>
</dbReference>
<dbReference type="GO" id="GO:0022857">
    <property type="term" value="F:transmembrane transporter activity"/>
    <property type="evidence" value="ECO:0007669"/>
    <property type="project" value="InterPro"/>
</dbReference>
<dbReference type="GO" id="GO:0015031">
    <property type="term" value="P:protein transport"/>
    <property type="evidence" value="ECO:0007669"/>
    <property type="project" value="UniProtKB-KW"/>
</dbReference>
<dbReference type="PANTHER" id="PTHR30558">
    <property type="entry name" value="EXBD MEMBRANE COMPONENT OF PMF-DRIVEN MACROMOLECULE IMPORT SYSTEM"/>
    <property type="match status" value="1"/>
</dbReference>
<feature type="transmembrane region" description="Helical" evidence="8">
    <location>
        <begin position="21"/>
        <end position="40"/>
    </location>
</feature>
<proteinExistence type="inferred from homology"/>
<evidence type="ECO:0000313" key="9">
    <source>
        <dbReference type="EMBL" id="BFM44805.1"/>
    </source>
</evidence>
<keyword evidence="6 8" id="KW-0472">Membrane</keyword>
<name>A0AAT9H536_9FLAO</name>
<evidence type="ECO:0000256" key="3">
    <source>
        <dbReference type="ARBA" id="ARBA00022475"/>
    </source>
</evidence>
<evidence type="ECO:0000256" key="5">
    <source>
        <dbReference type="ARBA" id="ARBA00022989"/>
    </source>
</evidence>
<sequence>MQNLPKKVRSKKLNARVDLTAMVSVSFLLIIFFMLTIELAKPKSIGLDLPDNGDITCGPIGCIDSNRIYTILLDDNDKIVTYSGLLFSPLENSKSSVYGETGIRKEIFETNKRITEYSTAIGKPKNGAIVIIKPSKKSNFKNLVDILDEMAIAKIETYSIVNEFTPEEAKLLASK</sequence>
<keyword evidence="5 8" id="KW-1133">Transmembrane helix</keyword>
<accession>A0AAT9H536</accession>
<dbReference type="Pfam" id="PF02472">
    <property type="entry name" value="ExbD"/>
    <property type="match status" value="1"/>
</dbReference>
<dbReference type="GO" id="GO:0005886">
    <property type="term" value="C:plasma membrane"/>
    <property type="evidence" value="ECO:0007669"/>
    <property type="project" value="UniProtKB-SubCell"/>
</dbReference>
<comment type="subcellular location">
    <subcellularLocation>
        <location evidence="1">Cell membrane</location>
        <topology evidence="1">Single-pass membrane protein</topology>
    </subcellularLocation>
    <subcellularLocation>
        <location evidence="7">Cell membrane</location>
        <topology evidence="7">Single-pass type II membrane protein</topology>
    </subcellularLocation>
</comment>
<dbReference type="RefSeq" id="WP_369615884.1">
    <property type="nucleotide sequence ID" value="NZ_AP031573.1"/>
</dbReference>
<protein>
    <submittedName>
        <fullName evidence="9">Biopolymer transporter ExbD</fullName>
    </submittedName>
</protein>
<keyword evidence="7" id="KW-0653">Protein transport</keyword>
<evidence type="ECO:0000256" key="7">
    <source>
        <dbReference type="RuleBase" id="RU003879"/>
    </source>
</evidence>
<keyword evidence="3" id="KW-1003">Cell membrane</keyword>
<evidence type="ECO:0000256" key="8">
    <source>
        <dbReference type="SAM" id="Phobius"/>
    </source>
</evidence>
<evidence type="ECO:0000256" key="1">
    <source>
        <dbReference type="ARBA" id="ARBA00004162"/>
    </source>
</evidence>
<evidence type="ECO:0000256" key="6">
    <source>
        <dbReference type="ARBA" id="ARBA00023136"/>
    </source>
</evidence>
<comment type="similarity">
    <text evidence="2 7">Belongs to the ExbD/TolR family.</text>
</comment>
<organism evidence="9">
    <name type="scientific">Flavobacterium sp. CFS9</name>
    <dbReference type="NCBI Taxonomy" id="3143118"/>
    <lineage>
        <taxon>Bacteria</taxon>
        <taxon>Pseudomonadati</taxon>
        <taxon>Bacteroidota</taxon>
        <taxon>Flavobacteriia</taxon>
        <taxon>Flavobacteriales</taxon>
        <taxon>Flavobacteriaceae</taxon>
        <taxon>Flavobacterium</taxon>
    </lineage>
</organism>
<dbReference type="AlphaFoldDB" id="A0AAT9H536"/>
<evidence type="ECO:0000256" key="2">
    <source>
        <dbReference type="ARBA" id="ARBA00005811"/>
    </source>
</evidence>
<evidence type="ECO:0000256" key="4">
    <source>
        <dbReference type="ARBA" id="ARBA00022692"/>
    </source>
</evidence>
<dbReference type="EMBL" id="AP031573">
    <property type="protein sequence ID" value="BFM44805.1"/>
    <property type="molecule type" value="Genomic_DNA"/>
</dbReference>
<gene>
    <name evidence="9" type="ORF">CFS9_34460</name>
</gene>